<keyword evidence="1" id="KW-0378">Hydrolase</keyword>
<accession>A0ABS5E1X4</accession>
<dbReference type="RefSeq" id="WP_210810936.1">
    <property type="nucleotide sequence ID" value="NZ_JAGQDG010000008.1"/>
</dbReference>
<keyword evidence="2" id="KW-1185">Reference proteome</keyword>
<dbReference type="InterPro" id="IPR050155">
    <property type="entry name" value="HAD-like_hydrolase_sf"/>
</dbReference>
<dbReference type="Gene3D" id="1.10.150.240">
    <property type="entry name" value="Putative phosphatase, domain 2"/>
    <property type="match status" value="1"/>
</dbReference>
<dbReference type="InterPro" id="IPR006439">
    <property type="entry name" value="HAD-SF_hydro_IA"/>
</dbReference>
<evidence type="ECO:0000313" key="1">
    <source>
        <dbReference type="EMBL" id="MBQ0937396.1"/>
    </source>
</evidence>
<dbReference type="InterPro" id="IPR023214">
    <property type="entry name" value="HAD_sf"/>
</dbReference>
<comment type="caution">
    <text evidence="1">The sequence shown here is derived from an EMBL/GenBank/DDBJ whole genome shotgun (WGS) entry which is preliminary data.</text>
</comment>
<dbReference type="NCBIfam" id="TIGR01549">
    <property type="entry name" value="HAD-SF-IA-v1"/>
    <property type="match status" value="1"/>
</dbReference>
<name>A0ABS5E1X4_9BURK</name>
<dbReference type="PANTHER" id="PTHR43434">
    <property type="entry name" value="PHOSPHOGLYCOLATE PHOSPHATASE"/>
    <property type="match status" value="1"/>
</dbReference>
<dbReference type="InterPro" id="IPR036412">
    <property type="entry name" value="HAD-like_sf"/>
</dbReference>
<proteinExistence type="predicted"/>
<dbReference type="InterPro" id="IPR041492">
    <property type="entry name" value="HAD_2"/>
</dbReference>
<dbReference type="EMBL" id="JAGQDG010000008">
    <property type="protein sequence ID" value="MBQ0937396.1"/>
    <property type="molecule type" value="Genomic_DNA"/>
</dbReference>
<dbReference type="PANTHER" id="PTHR43434:SF20">
    <property type="entry name" value="5'-NUCLEOTIDASE"/>
    <property type="match status" value="1"/>
</dbReference>
<gene>
    <name evidence="1" type="ORF">KAK11_18875</name>
</gene>
<dbReference type="SFLD" id="SFLDG01129">
    <property type="entry name" value="C1.5:_HAD__Beta-PGM__Phosphata"/>
    <property type="match status" value="1"/>
</dbReference>
<dbReference type="GO" id="GO:0016787">
    <property type="term" value="F:hydrolase activity"/>
    <property type="evidence" value="ECO:0007669"/>
    <property type="project" value="UniProtKB-KW"/>
</dbReference>
<dbReference type="Pfam" id="PF13419">
    <property type="entry name" value="HAD_2"/>
    <property type="match status" value="1"/>
</dbReference>
<dbReference type="Proteomes" id="UP000672097">
    <property type="component" value="Unassembled WGS sequence"/>
</dbReference>
<reference evidence="1 2" key="1">
    <citation type="submission" date="2021-04" db="EMBL/GenBank/DDBJ databases">
        <title>The genome sequence of type strain Ideonella paludis KCTC 32238.</title>
        <authorList>
            <person name="Liu Y."/>
        </authorList>
    </citation>
    <scope>NUCLEOTIDE SEQUENCE [LARGE SCALE GENOMIC DNA]</scope>
    <source>
        <strain evidence="1 2">KCTC 32238</strain>
    </source>
</reference>
<dbReference type="Gene3D" id="3.40.50.1000">
    <property type="entry name" value="HAD superfamily/HAD-like"/>
    <property type="match status" value="1"/>
</dbReference>
<organism evidence="1 2">
    <name type="scientific">Ideonella paludis</name>
    <dbReference type="NCBI Taxonomy" id="1233411"/>
    <lineage>
        <taxon>Bacteria</taxon>
        <taxon>Pseudomonadati</taxon>
        <taxon>Pseudomonadota</taxon>
        <taxon>Betaproteobacteria</taxon>
        <taxon>Burkholderiales</taxon>
        <taxon>Sphaerotilaceae</taxon>
        <taxon>Ideonella</taxon>
    </lineage>
</organism>
<evidence type="ECO:0000313" key="2">
    <source>
        <dbReference type="Proteomes" id="UP000672097"/>
    </source>
</evidence>
<dbReference type="SFLD" id="SFLDS00003">
    <property type="entry name" value="Haloacid_Dehalogenase"/>
    <property type="match status" value="1"/>
</dbReference>
<sequence>MRSHLLFDLDGTLSDPSLGIARCINQGLQALGYEARPEASLHRYIGPPLDQTFKALTSRDDAAHLAELVAAYRERYAQRGYAENTLYPGVPEALQALRQAGAVLGLVTSKRVDFAEQILDLFGLRHHFAWVSGGEIGTPKWQQLQALCASGQVAEHAIMIGDRDVDLQAAHRNGLRSAAVYWGFGSAEELQAEQPHHHCHAPADWLKLWPWPTHGL</sequence>
<dbReference type="InterPro" id="IPR023198">
    <property type="entry name" value="PGP-like_dom2"/>
</dbReference>
<protein>
    <submittedName>
        <fullName evidence="1">HAD-IA family hydrolase</fullName>
    </submittedName>
</protein>
<dbReference type="SUPFAM" id="SSF56784">
    <property type="entry name" value="HAD-like"/>
    <property type="match status" value="1"/>
</dbReference>